<sequence>MLPVAYRAPVAAPVWYFVETCFNPSSDSGQEPNRSAETFEQFSMFGYMAHLQQNRFTSRSSNEKINLDNYASRCVMRMA</sequence>
<evidence type="ECO:0000313" key="2">
    <source>
        <dbReference type="Proteomes" id="UP000195569"/>
    </source>
</evidence>
<accession>A0A1N7SMZ6</accession>
<evidence type="ECO:0000313" key="1">
    <source>
        <dbReference type="EMBL" id="SIT48339.1"/>
    </source>
</evidence>
<comment type="caution">
    <text evidence="1">The sequence shown here is derived from an EMBL/GenBank/DDBJ whole genome shotgun (WGS) entry which is preliminary data.</text>
</comment>
<dbReference type="EMBL" id="CYGY02000063">
    <property type="protein sequence ID" value="SIT48339.1"/>
    <property type="molecule type" value="Genomic_DNA"/>
</dbReference>
<keyword evidence="2" id="KW-1185">Reference proteome</keyword>
<organism evidence="1 2">
    <name type="scientific">Paraburkholderia piptadeniae</name>
    <dbReference type="NCBI Taxonomy" id="1701573"/>
    <lineage>
        <taxon>Bacteria</taxon>
        <taxon>Pseudomonadati</taxon>
        <taxon>Pseudomonadota</taxon>
        <taxon>Betaproteobacteria</taxon>
        <taxon>Burkholderiales</taxon>
        <taxon>Burkholderiaceae</taxon>
        <taxon>Paraburkholderia</taxon>
    </lineage>
</organism>
<name>A0A1N7SMZ6_9BURK</name>
<gene>
    <name evidence="1" type="ORF">BN2476_630126</name>
</gene>
<proteinExistence type="predicted"/>
<reference evidence="1" key="1">
    <citation type="submission" date="2016-12" db="EMBL/GenBank/DDBJ databases">
        <authorList>
            <person name="Moulin L."/>
        </authorList>
    </citation>
    <scope>NUCLEOTIDE SEQUENCE [LARGE SCALE GENOMIC DNA]</scope>
    <source>
        <strain evidence="1">STM 7183</strain>
    </source>
</reference>
<dbReference type="AlphaFoldDB" id="A0A1N7SMZ6"/>
<dbReference type="Proteomes" id="UP000195569">
    <property type="component" value="Unassembled WGS sequence"/>
</dbReference>
<protein>
    <submittedName>
        <fullName evidence="1">Uncharacterized protein</fullName>
    </submittedName>
</protein>